<feature type="domain" description="Amine oxidase" evidence="1">
    <location>
        <begin position="16"/>
        <end position="468"/>
    </location>
</feature>
<reference evidence="2" key="1">
    <citation type="submission" date="2021-03" db="EMBL/GenBank/DDBJ databases">
        <authorList>
            <person name="Palmer J.M."/>
        </authorList>
    </citation>
    <scope>NUCLEOTIDE SEQUENCE</scope>
    <source>
        <strain evidence="2">ARV_011</strain>
    </source>
</reference>
<protein>
    <recommendedName>
        <fullName evidence="1">Amine oxidase domain-containing protein</fullName>
    </recommendedName>
</protein>
<dbReference type="PANTHER" id="PTHR10742:SF410">
    <property type="entry name" value="LYSINE-SPECIFIC HISTONE DEMETHYLASE 2"/>
    <property type="match status" value="1"/>
</dbReference>
<evidence type="ECO:0000313" key="2">
    <source>
        <dbReference type="EMBL" id="KAG7195137.1"/>
    </source>
</evidence>
<comment type="caution">
    <text evidence="2">The sequence shown here is derived from an EMBL/GenBank/DDBJ whole genome shotgun (WGS) entry which is preliminary data.</text>
</comment>
<accession>A0A9P8AKH0</accession>
<dbReference type="AlphaFoldDB" id="A0A9P8AKH0"/>
<dbReference type="GeneID" id="66117032"/>
<name>A0A9P8AKH0_9ASCO</name>
<evidence type="ECO:0000259" key="1">
    <source>
        <dbReference type="Pfam" id="PF01593"/>
    </source>
</evidence>
<dbReference type="Pfam" id="PF01593">
    <property type="entry name" value="Amino_oxidase"/>
    <property type="match status" value="1"/>
</dbReference>
<dbReference type="RefSeq" id="XP_043050684.1">
    <property type="nucleotide sequence ID" value="XM_043194360.1"/>
</dbReference>
<sequence>MTTINTKVAIIGAGCSGLKAANELLTLLDQRDVYVVEAQDRIGGRLFTDRTSSVHGLPYDLGAAWFHDCLDNAVLDYKLALGKFEVPRDGYFDEKDIVVYDRDGVVDLNGLNLNQILLDAEKFSEKYYYALLDHKDVPLKEIATRYIEKFDKLLTPQQKHYLVRMIRYLELWHGISWDVMSAKYGILQHEGRNLYNKEGFGRLPEELAKGVENILLSQPVKKIYRGGDKVRVVCQTGLTIEADYIIVTVPQSVLALDKDEVGGIEWIPSLPKNVTESLESIHFGALGKIVLEFDQVWWDYSQDRYTILPDYDAAPVPIEFTPENPPIPFQFPAYAINYSKVHDSPNKPSLVLLTQAPLTNYFEKYPEKAWEYYKPMLQKLSVTGNRPIPDPLQVLTTSWTQNPYFRGSYSAVHAGDDADGCIIQLSNEFPNVGLGLDSHVRFAGEHTILEGAGCVHGAWLSGMREAKFILKAFALKTSSKL</sequence>
<proteinExistence type="predicted"/>
<dbReference type="GO" id="GO:0016491">
    <property type="term" value="F:oxidoreductase activity"/>
    <property type="evidence" value="ECO:0007669"/>
    <property type="project" value="InterPro"/>
</dbReference>
<dbReference type="Proteomes" id="UP000790833">
    <property type="component" value="Unassembled WGS sequence"/>
</dbReference>
<evidence type="ECO:0000313" key="3">
    <source>
        <dbReference type="Proteomes" id="UP000790833"/>
    </source>
</evidence>
<organism evidence="2 3">
    <name type="scientific">Scheffersomyces spartinae</name>
    <dbReference type="NCBI Taxonomy" id="45513"/>
    <lineage>
        <taxon>Eukaryota</taxon>
        <taxon>Fungi</taxon>
        <taxon>Dikarya</taxon>
        <taxon>Ascomycota</taxon>
        <taxon>Saccharomycotina</taxon>
        <taxon>Pichiomycetes</taxon>
        <taxon>Debaryomycetaceae</taxon>
        <taxon>Scheffersomyces</taxon>
    </lineage>
</organism>
<gene>
    <name evidence="2" type="ORF">KQ657_003658</name>
</gene>
<dbReference type="InterPro" id="IPR002937">
    <property type="entry name" value="Amino_oxidase"/>
</dbReference>
<keyword evidence="3" id="KW-1185">Reference proteome</keyword>
<dbReference type="InterPro" id="IPR036188">
    <property type="entry name" value="FAD/NAD-bd_sf"/>
</dbReference>
<dbReference type="Gene3D" id="3.90.660.10">
    <property type="match status" value="1"/>
</dbReference>
<dbReference type="InterPro" id="IPR050281">
    <property type="entry name" value="Flavin_monoamine_oxidase"/>
</dbReference>
<dbReference type="PANTHER" id="PTHR10742">
    <property type="entry name" value="FLAVIN MONOAMINE OXIDASE"/>
    <property type="match status" value="1"/>
</dbReference>
<dbReference type="Gene3D" id="3.50.50.60">
    <property type="entry name" value="FAD/NAD(P)-binding domain"/>
    <property type="match status" value="1"/>
</dbReference>
<dbReference type="SUPFAM" id="SSF51905">
    <property type="entry name" value="FAD/NAD(P)-binding domain"/>
    <property type="match status" value="1"/>
</dbReference>
<dbReference type="SUPFAM" id="SSF54373">
    <property type="entry name" value="FAD-linked reductases, C-terminal domain"/>
    <property type="match status" value="1"/>
</dbReference>
<dbReference type="EMBL" id="JAHMUF010000004">
    <property type="protein sequence ID" value="KAG7195137.1"/>
    <property type="molecule type" value="Genomic_DNA"/>
</dbReference>
<dbReference type="OrthoDB" id="5046242at2759"/>